<evidence type="ECO:0008006" key="5">
    <source>
        <dbReference type="Google" id="ProtNLM"/>
    </source>
</evidence>
<evidence type="ECO:0000256" key="2">
    <source>
        <dbReference type="ARBA" id="ARBA00022840"/>
    </source>
</evidence>
<dbReference type="GO" id="GO:0140662">
    <property type="term" value="F:ATP-dependent protein folding chaperone"/>
    <property type="evidence" value="ECO:0007669"/>
    <property type="project" value="InterPro"/>
</dbReference>
<keyword evidence="2" id="KW-0067">ATP-binding</keyword>
<dbReference type="EMBL" id="PCSW01000100">
    <property type="protein sequence ID" value="PIP57407.1"/>
    <property type="molecule type" value="Genomic_DNA"/>
</dbReference>
<name>A0A2H0BIC2_9BACT</name>
<gene>
    <name evidence="3" type="ORF">COX03_03300</name>
</gene>
<evidence type="ECO:0000256" key="1">
    <source>
        <dbReference type="ARBA" id="ARBA00022741"/>
    </source>
</evidence>
<accession>A0A2H0BIC2</accession>
<keyword evidence="1" id="KW-0547">Nucleotide-binding</keyword>
<dbReference type="InterPro" id="IPR013126">
    <property type="entry name" value="Hsp_70_fam"/>
</dbReference>
<dbReference type="SUPFAM" id="SSF53067">
    <property type="entry name" value="Actin-like ATPase domain"/>
    <property type="match status" value="2"/>
</dbReference>
<dbReference type="Proteomes" id="UP000229847">
    <property type="component" value="Unassembled WGS sequence"/>
</dbReference>
<protein>
    <recommendedName>
        <fullName evidence="5">Molecular chaperone DnaK</fullName>
    </recommendedName>
</protein>
<dbReference type="InterPro" id="IPR043129">
    <property type="entry name" value="ATPase_NBD"/>
</dbReference>
<dbReference type="Gene3D" id="3.30.420.40">
    <property type="match status" value="2"/>
</dbReference>
<dbReference type="AlphaFoldDB" id="A0A2H0BIC2"/>
<comment type="caution">
    <text evidence="3">The sequence shown here is derived from an EMBL/GenBank/DDBJ whole genome shotgun (WGS) entry which is preliminary data.</text>
</comment>
<dbReference type="GO" id="GO:0005524">
    <property type="term" value="F:ATP binding"/>
    <property type="evidence" value="ECO:0007669"/>
    <property type="project" value="UniProtKB-KW"/>
</dbReference>
<dbReference type="PANTHER" id="PTHR19375">
    <property type="entry name" value="HEAT SHOCK PROTEIN 70KDA"/>
    <property type="match status" value="1"/>
</dbReference>
<organism evidence="3 4">
    <name type="scientific">Candidatus Woesebacteria bacterium CG22_combo_CG10-13_8_21_14_all_39_10</name>
    <dbReference type="NCBI Taxonomy" id="1975059"/>
    <lineage>
        <taxon>Bacteria</taxon>
        <taxon>Candidatus Woeseibacteriota</taxon>
    </lineage>
</organism>
<dbReference type="Pfam" id="PF00012">
    <property type="entry name" value="HSP70"/>
    <property type="match status" value="2"/>
</dbReference>
<evidence type="ECO:0000313" key="4">
    <source>
        <dbReference type="Proteomes" id="UP000229847"/>
    </source>
</evidence>
<sequence>MAERLNLGIDFGTSNSSVGVVQDGKTRILEIEKGRQSQPSSIFIRADGYYSTGFDSLSDFTDPEAKTDTFHFVPSIKPGLPLDYSEGISLRSTRRDTEGALPIKFFGVEEMASFVISNLRQKAESQLRSYSENVVLGRPVEFSPDTQKDTLAQNRLEEAAKLAGFSSVQFVLEPIAAALYYERSRPNSKSRNVFVFDFGGGTLDTCVLELRPSERISQNSLNSQVLASHGIMLGGNDLDKDIFARRYLNFFGWASTP</sequence>
<evidence type="ECO:0000313" key="3">
    <source>
        <dbReference type="EMBL" id="PIP57407.1"/>
    </source>
</evidence>
<proteinExistence type="predicted"/>
<reference evidence="3 4" key="1">
    <citation type="submission" date="2017-09" db="EMBL/GenBank/DDBJ databases">
        <title>Depth-based differentiation of microbial function through sediment-hosted aquifers and enrichment of novel symbionts in the deep terrestrial subsurface.</title>
        <authorList>
            <person name="Probst A.J."/>
            <person name="Ladd B."/>
            <person name="Jarett J.K."/>
            <person name="Geller-Mcgrath D.E."/>
            <person name="Sieber C.M."/>
            <person name="Emerson J.B."/>
            <person name="Anantharaman K."/>
            <person name="Thomas B.C."/>
            <person name="Malmstrom R."/>
            <person name="Stieglmeier M."/>
            <person name="Klingl A."/>
            <person name="Woyke T."/>
            <person name="Ryan C.M."/>
            <person name="Banfield J.F."/>
        </authorList>
    </citation>
    <scope>NUCLEOTIDE SEQUENCE [LARGE SCALE GENOMIC DNA]</scope>
    <source>
        <strain evidence="3">CG22_combo_CG10-13_8_21_14_all_39_10</strain>
    </source>
</reference>